<dbReference type="Pfam" id="PF00462">
    <property type="entry name" value="Glutaredoxin"/>
    <property type="match status" value="1"/>
</dbReference>
<keyword evidence="1" id="KW-0472">Membrane</keyword>
<evidence type="ECO:0000313" key="4">
    <source>
        <dbReference type="Proteomes" id="UP000001982"/>
    </source>
</evidence>
<dbReference type="InterPro" id="IPR036249">
    <property type="entry name" value="Thioredoxin-like_sf"/>
</dbReference>
<evidence type="ECO:0000259" key="2">
    <source>
        <dbReference type="Pfam" id="PF00462"/>
    </source>
</evidence>
<dbReference type="PROSITE" id="PS51354">
    <property type="entry name" value="GLUTAREDOXIN_2"/>
    <property type="match status" value="1"/>
</dbReference>
<dbReference type="SUPFAM" id="SSF52833">
    <property type="entry name" value="Thioredoxin-like"/>
    <property type="match status" value="1"/>
</dbReference>
<dbReference type="AlphaFoldDB" id="Q12NV8"/>
<accession>Q12NV8</accession>
<keyword evidence="1" id="KW-1133">Transmembrane helix</keyword>
<protein>
    <submittedName>
        <fullName evidence="3">Glutaredoxin</fullName>
    </submittedName>
</protein>
<reference evidence="3 4" key="1">
    <citation type="submission" date="2006-03" db="EMBL/GenBank/DDBJ databases">
        <title>Complete sequence of Shewanella denitrificans OS217.</title>
        <authorList>
            <consortium name="US DOE Joint Genome Institute"/>
            <person name="Copeland A."/>
            <person name="Lucas S."/>
            <person name="Lapidus A."/>
            <person name="Barry K."/>
            <person name="Detter J.C."/>
            <person name="Glavina del Rio T."/>
            <person name="Hammon N."/>
            <person name="Israni S."/>
            <person name="Dalin E."/>
            <person name="Tice H."/>
            <person name="Pitluck S."/>
            <person name="Brettin T."/>
            <person name="Bruce D."/>
            <person name="Han C."/>
            <person name="Tapia R."/>
            <person name="Gilna P."/>
            <person name="Kiss H."/>
            <person name="Schmutz J."/>
            <person name="Larimer F."/>
            <person name="Land M."/>
            <person name="Hauser L."/>
            <person name="Kyrpides N."/>
            <person name="Lykidis A."/>
            <person name="Richardson P."/>
        </authorList>
    </citation>
    <scope>NUCLEOTIDE SEQUENCE [LARGE SCALE GENOMIC DNA]</scope>
    <source>
        <strain evidence="4">OS217 / ATCC BAA-1090 / DSM 15013</strain>
    </source>
</reference>
<name>Q12NV8_SHEDO</name>
<dbReference type="KEGG" id="sdn:Sden_1584"/>
<proteinExistence type="predicted"/>
<dbReference type="OrthoDB" id="8991911at2"/>
<dbReference type="eggNOG" id="COG0695">
    <property type="taxonomic scope" value="Bacteria"/>
</dbReference>
<dbReference type="CDD" id="cd02976">
    <property type="entry name" value="NrdH"/>
    <property type="match status" value="1"/>
</dbReference>
<dbReference type="HOGENOM" id="CLU_1766758_0_0_6"/>
<dbReference type="InterPro" id="IPR002109">
    <property type="entry name" value="Glutaredoxin"/>
</dbReference>
<dbReference type="Gene3D" id="3.40.30.10">
    <property type="entry name" value="Glutaredoxin"/>
    <property type="match status" value="1"/>
</dbReference>
<evidence type="ECO:0000313" key="3">
    <source>
        <dbReference type="EMBL" id="ABE54868.1"/>
    </source>
</evidence>
<dbReference type="Proteomes" id="UP000001982">
    <property type="component" value="Chromosome"/>
</dbReference>
<dbReference type="EMBL" id="CP000302">
    <property type="protein sequence ID" value="ABE54868.1"/>
    <property type="molecule type" value="Genomic_DNA"/>
</dbReference>
<gene>
    <name evidence="3" type="ordered locus">Sden_1584</name>
</gene>
<dbReference type="STRING" id="318161.Sden_1584"/>
<organism evidence="3 4">
    <name type="scientific">Shewanella denitrificans (strain OS217 / ATCC BAA-1090 / DSM 15013)</name>
    <dbReference type="NCBI Taxonomy" id="318161"/>
    <lineage>
        <taxon>Bacteria</taxon>
        <taxon>Pseudomonadati</taxon>
        <taxon>Pseudomonadota</taxon>
        <taxon>Gammaproteobacteria</taxon>
        <taxon>Alteromonadales</taxon>
        <taxon>Shewanellaceae</taxon>
        <taxon>Shewanella</taxon>
    </lineage>
</organism>
<keyword evidence="1" id="KW-0812">Transmembrane</keyword>
<feature type="domain" description="Glutaredoxin" evidence="2">
    <location>
        <begin position="58"/>
        <end position="116"/>
    </location>
</feature>
<sequence length="147" mass="16969">MRFILFNIKTIVHSDAFLFCCFFSVGLLGYWVFFNSETAPASLKGDYSVYFNDKSNRIIVYSRKSCKYCIKLEAYFVSNHIDYLEKDIGESDFARAEYEQLGGYGTPLVLFRDELIIGFRKELILNKLQNADTNPKLSLSTHTVSPR</sequence>
<evidence type="ECO:0000256" key="1">
    <source>
        <dbReference type="SAM" id="Phobius"/>
    </source>
</evidence>
<keyword evidence="4" id="KW-1185">Reference proteome</keyword>
<feature type="transmembrane region" description="Helical" evidence="1">
    <location>
        <begin position="12"/>
        <end position="33"/>
    </location>
</feature>